<accession>A0A067BYP2</accession>
<evidence type="ECO:0000313" key="2">
    <source>
        <dbReference type="EMBL" id="KDO19441.1"/>
    </source>
</evidence>
<name>A0A067BYP2_SAPPC</name>
<reference evidence="2 3" key="1">
    <citation type="journal article" date="2013" name="PLoS Genet.">
        <title>Distinctive expansion of potential virulence genes in the genome of the oomycete fish pathogen Saprolegnia parasitica.</title>
        <authorList>
            <person name="Jiang R.H."/>
            <person name="de Bruijn I."/>
            <person name="Haas B.J."/>
            <person name="Belmonte R."/>
            <person name="Lobach L."/>
            <person name="Christie J."/>
            <person name="van den Ackerveken G."/>
            <person name="Bottin A."/>
            <person name="Bulone V."/>
            <person name="Diaz-Moreno S.M."/>
            <person name="Dumas B."/>
            <person name="Fan L."/>
            <person name="Gaulin E."/>
            <person name="Govers F."/>
            <person name="Grenville-Briggs L.J."/>
            <person name="Horner N.R."/>
            <person name="Levin J.Z."/>
            <person name="Mammella M."/>
            <person name="Meijer H.J."/>
            <person name="Morris P."/>
            <person name="Nusbaum C."/>
            <person name="Oome S."/>
            <person name="Phillips A.J."/>
            <person name="van Rooyen D."/>
            <person name="Rzeszutek E."/>
            <person name="Saraiva M."/>
            <person name="Secombes C.J."/>
            <person name="Seidl M.F."/>
            <person name="Snel B."/>
            <person name="Stassen J.H."/>
            <person name="Sykes S."/>
            <person name="Tripathy S."/>
            <person name="van den Berg H."/>
            <person name="Vega-Arreguin J.C."/>
            <person name="Wawra S."/>
            <person name="Young S.K."/>
            <person name="Zeng Q."/>
            <person name="Dieguez-Uribeondo J."/>
            <person name="Russ C."/>
            <person name="Tyler B.M."/>
            <person name="van West P."/>
        </authorList>
    </citation>
    <scope>NUCLEOTIDE SEQUENCE [LARGE SCALE GENOMIC DNA]</scope>
    <source>
        <strain evidence="2 3">CBS 223.65</strain>
    </source>
</reference>
<evidence type="ECO:0000256" key="1">
    <source>
        <dbReference type="SAM" id="MobiDB-lite"/>
    </source>
</evidence>
<evidence type="ECO:0000313" key="3">
    <source>
        <dbReference type="Proteomes" id="UP000030745"/>
    </source>
</evidence>
<protein>
    <submittedName>
        <fullName evidence="2">Uncharacterized protein</fullName>
    </submittedName>
</protein>
<dbReference type="Proteomes" id="UP000030745">
    <property type="component" value="Unassembled WGS sequence"/>
</dbReference>
<gene>
    <name evidence="2" type="ORF">SPRG_15431</name>
</gene>
<dbReference type="OrthoDB" id="27483at2759"/>
<proteinExistence type="predicted"/>
<dbReference type="PANTHER" id="PTHR33099:SF7">
    <property type="entry name" value="MYND-TYPE DOMAIN-CONTAINING PROTEIN"/>
    <property type="match status" value="1"/>
</dbReference>
<dbReference type="EMBL" id="KK583351">
    <property type="protein sequence ID" value="KDO19441.1"/>
    <property type="molecule type" value="Genomic_DNA"/>
</dbReference>
<sequence>MNSMNSLVSACEAILEQPRAPPLYICTGTQGISPLPVVSLEGLPDALSWPVSRTQHGQLSAQYGKASVVPAADIHIANQSALEEALVQNVVHKLLLTLGIRASNVGAVLSHLCMDAVGSIDGLRASTGCIADAFGTLIVLLPSDHTGGVLTFQRHEHAITLPQNAAERPRGFDGVCINTTIKSTPITSGRRLALVFDLTGVHEPERGPSRLPLNRTGAAAKVAVLAARLLPECHRIACSLAYLCPAPSDVGDPYADSLFPRLRPRHKHLVNILVASDAFDIAVVRFLTKSARYDSEPDDPSSGEDRADVDNHVAAFEFHPSCNVPDLVAKRLVGVSAHTFLCESGHDELVPVSAPSEMALLFWPKRFRAGIVGMKTSMALLREAVLFRRTMHPLGLSSARELVFGTMAIFHSIASLAFSDERAGTARDGHAAAMGDVLCASNDDEVAAYFLSAALSVSPTGVHCRRIALTDAVVCVRTCVTKFGWQPLSSAIRGLLRRWLRSSTQRSHVLGLVSHLAGLSNVALAAVCREAYVRGGLLLPVPGMRDGDLVDIPFDPRHCADCNEVWHFLSDGTRLRLTFDRRACLRVRAVAAAHPTRLRYAKQTAHKRSLRKVQQPGRIRIAHAALAKRRHVNATTSYRQLEAFRWPTPGNHRERSFDIRFNRPLLAHSVNQAIAAYEAAIDSIEPSTKYIYKSNSGLGIAPLLRVDGVDLPRPLTSADVTRLAALAKDRGRIPAAKLEFLNEAEWMGAMRKTILRPAEVALAITTMDVDVVLSHLCVDATGDANALRPVPDDVPGSFGLLLLLLPHHHAGGALTFAHNGLSKSFKTHLSSYEVAATYHGTSISSAPIASGSRLALVFHLVGRGLRGRGRPPVVALDRSRILSDLTAIAKAPFPRCQRIAYRVRTVSKNKAFAFENLTRAERALVDHLVASHSFDVALIRFKTSRNDRKEHRNRVASAVPHPACQMPPSVIDGLLGKGAHAFIKDPTPLEEVSYHVSIHCPPTALLFWPKRFRAGIAGIPAALRSFEAGETLLGAPSARDLALSIIAIFKLVPLSVLVALGEVDLASLFLSDAVFVSDDASIEDVAPGIASCLRAFGWPALQPAMLSLVQRWSSHWKQSGPTCQLLASLAGITEPKAAVCPPLRQPFVFECIKALWDAMPSSHHRYNSNALNEYRLLLDAYVDDDETKHWLRPKLPVSLRRHVDAFLYKRRHGTCTLLEANTRVGVLRRLKSHCVSLVLALQSHPTLPSAPRYQEAILADMALALATRVPLAKYERLRPVECGSLLQILLSTRPCDAALLDDLAALSGEYTVGGILWFLKQQQGSPLDSTLRAVLSRFLASRAQMLLQATLPKAKATVDLIVALGLLAPGEDVMAFVQAWRAVANNDEVYAVIARLQTNCDCPDVLLYLVHVCRAAILQNGSLDPVPPLPDCYVFGNVALDPAHCDCCMAFDEFLSDGTTAATTMWGRICRRVLSLLKAKTNRLEKRDDDGCTRIHKVLPRGYPTPADLKRHVEKLAHFQQSTERLAMLNALESELPGAPDEVQDDEIPPRKRPRRDATM</sequence>
<dbReference type="VEuPathDB" id="FungiDB:SPRG_15431"/>
<organism evidence="2 3">
    <name type="scientific">Saprolegnia parasitica (strain CBS 223.65)</name>
    <dbReference type="NCBI Taxonomy" id="695850"/>
    <lineage>
        <taxon>Eukaryota</taxon>
        <taxon>Sar</taxon>
        <taxon>Stramenopiles</taxon>
        <taxon>Oomycota</taxon>
        <taxon>Saprolegniomycetes</taxon>
        <taxon>Saprolegniales</taxon>
        <taxon>Saprolegniaceae</taxon>
        <taxon>Saprolegnia</taxon>
    </lineage>
</organism>
<feature type="region of interest" description="Disordered" evidence="1">
    <location>
        <begin position="1536"/>
        <end position="1560"/>
    </location>
</feature>
<dbReference type="GeneID" id="24137162"/>
<feature type="compositionally biased region" description="Basic residues" evidence="1">
    <location>
        <begin position="1551"/>
        <end position="1560"/>
    </location>
</feature>
<dbReference type="RefSeq" id="XP_012209867.1">
    <property type="nucleotide sequence ID" value="XM_012354477.1"/>
</dbReference>
<dbReference type="PANTHER" id="PTHR33099">
    <property type="entry name" value="FE2OG DIOXYGENASE DOMAIN-CONTAINING PROTEIN"/>
    <property type="match status" value="1"/>
</dbReference>
<keyword evidence="3" id="KW-1185">Reference proteome</keyword>
<dbReference type="KEGG" id="spar:SPRG_15431"/>